<sequence>MNDAFDRWVYWFFAGDAALEAEGLQSSIQWIAPWAPWVTIAILVGGGALIAWIYYRERSTKQAWFKPTLAAMRIALVALVLFMLYGLSLRPYRTDTPDLVIALDDSQSMSHVDTLTGEQQSQIESRLTAAGYPDASRWNQGRTLLIGEDWLEQLQSRYRLKGYYIGDSGRAWSGDVEHWSEMLSTAEANRPASRLGDSLTEIFQQQRGRPTAAVVLLTDGITTEGKSLSDAAIVARRRGAPLFVVGLGSRQRQLNLRIEDLDVERAAFVGDPLSFKFRLGATGMAGKTAKVTLRRKDDPQILEEKSIPVATDELTRQIDLQYRPTEKGDYTFIISVEAGDEEVDLSDNQATAQVAVRDDAIKVLLVDSQPRFEYRYLKTLFERQLKPISSSGRPENAFDLTAILQDSDMEYSDQDAVAARIFPASQEELFQYDVLVIGDANPAFLSRMNLELVNKFVVEKGGGVIFVAGDLYLPWQYGGTPVASLFPFQLEGAQRPAAPLENSIPVKLSNLGVTSPPLQIGANTSETLRRWDSIKQLYWLPEFTSLKPGAQVLASARDRFDPKGEPVPLLMQQFVGGGKVMFLASDDLWRWEYHDPFWMQTIRYLARASVLGGGWGAELAASRNEYERGEPVRLRVRFFDDRKAPTSDQGVTVMVEQSGGRQRRVSLARTSGSRDTFEAAISDLPEGEYRAWIAEPVMSDAPEQAATSFRIEATAGEMARLAADFDELRAAATAAGGKFYAFDDATQLLKDLPEGRQVRIETLSPIPVWNSWKLATLFVGLIVGEWLLRKRGGLL</sequence>
<dbReference type="PANTHER" id="PTHR37947">
    <property type="entry name" value="BLL2462 PROTEIN"/>
    <property type="match status" value="1"/>
</dbReference>
<accession>A0A2S8GEW3</accession>
<dbReference type="Proteomes" id="UP000237819">
    <property type="component" value="Unassembled WGS sequence"/>
</dbReference>
<name>A0A2S8GEW3_9BACT</name>
<evidence type="ECO:0000259" key="2">
    <source>
        <dbReference type="PROSITE" id="PS50234"/>
    </source>
</evidence>
<dbReference type="RefSeq" id="WP_105338211.1">
    <property type="nucleotide sequence ID" value="NZ_PUHZ01000024.1"/>
</dbReference>
<dbReference type="EMBL" id="PUHZ01000024">
    <property type="protein sequence ID" value="PQO42998.1"/>
    <property type="molecule type" value="Genomic_DNA"/>
</dbReference>
<organism evidence="3 4">
    <name type="scientific">Blastopirellula marina</name>
    <dbReference type="NCBI Taxonomy" id="124"/>
    <lineage>
        <taxon>Bacteria</taxon>
        <taxon>Pseudomonadati</taxon>
        <taxon>Planctomycetota</taxon>
        <taxon>Planctomycetia</taxon>
        <taxon>Pirellulales</taxon>
        <taxon>Pirellulaceae</taxon>
        <taxon>Blastopirellula</taxon>
    </lineage>
</organism>
<dbReference type="PROSITE" id="PS50234">
    <property type="entry name" value="VWFA"/>
    <property type="match status" value="1"/>
</dbReference>
<proteinExistence type="predicted"/>
<evidence type="ECO:0000313" key="3">
    <source>
        <dbReference type="EMBL" id="PQO42998.1"/>
    </source>
</evidence>
<reference evidence="3 4" key="1">
    <citation type="submission" date="2018-02" db="EMBL/GenBank/DDBJ databases">
        <title>Comparative genomes isolates from brazilian mangrove.</title>
        <authorList>
            <person name="Araujo J.E."/>
            <person name="Taketani R.G."/>
            <person name="Silva M.C.P."/>
            <person name="Loureco M.V."/>
            <person name="Andreote F.D."/>
        </authorList>
    </citation>
    <scope>NUCLEOTIDE SEQUENCE [LARGE SCALE GENOMIC DNA]</scope>
    <source>
        <strain evidence="3 4">Nap-Phe MGV</strain>
    </source>
</reference>
<dbReference type="PANTHER" id="PTHR37947:SF1">
    <property type="entry name" value="BLL2462 PROTEIN"/>
    <property type="match status" value="1"/>
</dbReference>
<protein>
    <recommendedName>
        <fullName evidence="2">VWFA domain-containing protein</fullName>
    </recommendedName>
</protein>
<keyword evidence="1" id="KW-1133">Transmembrane helix</keyword>
<gene>
    <name evidence="3" type="ORF">C5Y93_25105</name>
</gene>
<dbReference type="CDD" id="cd00198">
    <property type="entry name" value="vWFA"/>
    <property type="match status" value="1"/>
</dbReference>
<dbReference type="Gene3D" id="3.40.50.880">
    <property type="match status" value="1"/>
</dbReference>
<comment type="caution">
    <text evidence="3">The sequence shown here is derived from an EMBL/GenBank/DDBJ whole genome shotgun (WGS) entry which is preliminary data.</text>
</comment>
<evidence type="ECO:0000313" key="4">
    <source>
        <dbReference type="Proteomes" id="UP000237819"/>
    </source>
</evidence>
<dbReference type="OrthoDB" id="252901at2"/>
<dbReference type="AlphaFoldDB" id="A0A2S8GEW3"/>
<dbReference type="InterPro" id="IPR036465">
    <property type="entry name" value="vWFA_dom_sf"/>
</dbReference>
<dbReference type="SUPFAM" id="SSF52317">
    <property type="entry name" value="Class I glutamine amidotransferase-like"/>
    <property type="match status" value="1"/>
</dbReference>
<dbReference type="SUPFAM" id="SSF53300">
    <property type="entry name" value="vWA-like"/>
    <property type="match status" value="1"/>
</dbReference>
<evidence type="ECO:0000256" key="1">
    <source>
        <dbReference type="SAM" id="Phobius"/>
    </source>
</evidence>
<dbReference type="InterPro" id="IPR029062">
    <property type="entry name" value="Class_I_gatase-like"/>
</dbReference>
<feature type="domain" description="VWFA" evidence="2">
    <location>
        <begin position="98"/>
        <end position="314"/>
    </location>
</feature>
<dbReference type="Gene3D" id="3.40.50.410">
    <property type="entry name" value="von Willebrand factor, type A domain"/>
    <property type="match status" value="1"/>
</dbReference>
<keyword evidence="1" id="KW-0812">Transmembrane</keyword>
<feature type="transmembrane region" description="Helical" evidence="1">
    <location>
        <begin position="67"/>
        <end position="87"/>
    </location>
</feature>
<dbReference type="InterPro" id="IPR002035">
    <property type="entry name" value="VWF_A"/>
</dbReference>
<feature type="transmembrane region" description="Helical" evidence="1">
    <location>
        <begin position="34"/>
        <end position="55"/>
    </location>
</feature>
<keyword evidence="1" id="KW-0472">Membrane</keyword>